<dbReference type="InterPro" id="IPR005110">
    <property type="entry name" value="MoeA_linker/N"/>
</dbReference>
<evidence type="ECO:0000313" key="9">
    <source>
        <dbReference type="Proteomes" id="UP001597373"/>
    </source>
</evidence>
<evidence type="ECO:0000313" key="8">
    <source>
        <dbReference type="EMBL" id="MFD2259055.1"/>
    </source>
</evidence>
<evidence type="ECO:0000256" key="4">
    <source>
        <dbReference type="ARBA" id="ARBA00023150"/>
    </source>
</evidence>
<evidence type="ECO:0000256" key="1">
    <source>
        <dbReference type="ARBA" id="ARBA00002901"/>
    </source>
</evidence>
<comment type="caution">
    <text evidence="8">The sequence shown here is derived from an EMBL/GenBank/DDBJ whole genome shotgun (WGS) entry which is preliminary data.</text>
</comment>
<keyword evidence="6" id="KW-0479">Metal-binding</keyword>
<proteinExistence type="inferred from homology"/>
<keyword evidence="9" id="KW-1185">Reference proteome</keyword>
<dbReference type="Gene3D" id="3.90.105.10">
    <property type="entry name" value="Molybdopterin biosynthesis moea protein, domain 2"/>
    <property type="match status" value="1"/>
</dbReference>
<keyword evidence="6" id="KW-0808">Transferase</keyword>
<keyword evidence="4 6" id="KW-0501">Molybdenum cofactor biosynthesis</keyword>
<dbReference type="InterPro" id="IPR036688">
    <property type="entry name" value="MoeA_C_domain_IV_sf"/>
</dbReference>
<dbReference type="SUPFAM" id="SSF63867">
    <property type="entry name" value="MoeA C-terminal domain-like"/>
    <property type="match status" value="1"/>
</dbReference>
<dbReference type="SUPFAM" id="SSF63882">
    <property type="entry name" value="MoeA N-terminal region -like"/>
    <property type="match status" value="1"/>
</dbReference>
<dbReference type="EC" id="2.10.1.1" evidence="6"/>
<dbReference type="InterPro" id="IPR036135">
    <property type="entry name" value="MoeA_linker/N_sf"/>
</dbReference>
<comment type="similarity">
    <text evidence="3 6">Belongs to the MoeA family.</text>
</comment>
<evidence type="ECO:0000256" key="5">
    <source>
        <dbReference type="ARBA" id="ARBA00047317"/>
    </source>
</evidence>
<dbReference type="EMBL" id="JBHUIR010000017">
    <property type="protein sequence ID" value="MFD2259055.1"/>
    <property type="molecule type" value="Genomic_DNA"/>
</dbReference>
<reference evidence="9" key="1">
    <citation type="journal article" date="2019" name="Int. J. Syst. Evol. Microbiol.">
        <title>The Global Catalogue of Microorganisms (GCM) 10K type strain sequencing project: providing services to taxonomists for standard genome sequencing and annotation.</title>
        <authorList>
            <consortium name="The Broad Institute Genomics Platform"/>
            <consortium name="The Broad Institute Genome Sequencing Center for Infectious Disease"/>
            <person name="Wu L."/>
            <person name="Ma J."/>
        </authorList>
    </citation>
    <scope>NUCLEOTIDE SEQUENCE [LARGE SCALE GENOMIC DNA]</scope>
    <source>
        <strain evidence="9">KCTC 23707</strain>
    </source>
</reference>
<keyword evidence="6" id="KW-0460">Magnesium</keyword>
<feature type="domain" description="MoaB/Mog" evidence="7">
    <location>
        <begin position="178"/>
        <end position="317"/>
    </location>
</feature>
<evidence type="ECO:0000259" key="7">
    <source>
        <dbReference type="SMART" id="SM00852"/>
    </source>
</evidence>
<keyword evidence="6" id="KW-0500">Molybdenum</keyword>
<dbReference type="CDD" id="cd00887">
    <property type="entry name" value="MoeA"/>
    <property type="match status" value="1"/>
</dbReference>
<dbReference type="SMART" id="SM00852">
    <property type="entry name" value="MoCF_biosynth"/>
    <property type="match status" value="1"/>
</dbReference>
<dbReference type="Pfam" id="PF00994">
    <property type="entry name" value="MoCF_biosynth"/>
    <property type="match status" value="1"/>
</dbReference>
<dbReference type="InterPro" id="IPR001453">
    <property type="entry name" value="MoaB/Mog_dom"/>
</dbReference>
<dbReference type="Gene3D" id="2.170.190.11">
    <property type="entry name" value="Molybdopterin biosynthesis moea protein, domain 3"/>
    <property type="match status" value="1"/>
</dbReference>
<dbReference type="PANTHER" id="PTHR10192">
    <property type="entry name" value="MOLYBDOPTERIN BIOSYNTHESIS PROTEIN"/>
    <property type="match status" value="1"/>
</dbReference>
<comment type="function">
    <text evidence="1 6">Catalyzes the insertion of molybdate into adenylated molybdopterin with the concomitant release of AMP.</text>
</comment>
<dbReference type="InterPro" id="IPR038987">
    <property type="entry name" value="MoeA-like"/>
</dbReference>
<dbReference type="Proteomes" id="UP001597373">
    <property type="component" value="Unassembled WGS sequence"/>
</dbReference>
<protein>
    <recommendedName>
        <fullName evidence="6">Molybdopterin molybdenumtransferase</fullName>
        <ecNumber evidence="6">2.10.1.1</ecNumber>
    </recommendedName>
</protein>
<sequence length="401" mass="41742">MALLSVDEALERILEGVQPVSAETVPLAEAVGRVLAAPIEARRTQPPFDASAMDGYAVRDADIASTPVTLKVIGTSAAGKRFDGEVTAGTAVRIFTGAPLPKGATTIVLQENARVIDEGRIEALEPAAPGRHIRRAGLDFRSGDTVLEAGRTLDPAALSLAAASGHAQVPVIRRPLVALIASGDELVPPEAEPGPDQIIASNNFGVAGLVQQDGGRVLDLGIVPDDHAGFAAAVRRAREAGADVLVTLGGASVGDRDITREVLAAEGMELSFWKIAMRPGKPLIFGRLGRMSVLGLPGNPVSSLICAHVFLRPLVRRLGGRLHAPNLHQAELGAPMPANDGRRDYVRATVVPGPGGLIATPFPVQDSSMLSVLAAANALIIRQPHAPAAEAGERCQVLMLR</sequence>
<organism evidence="8 9">
    <name type="scientific">Chelativorans composti</name>
    <dbReference type="NCBI Taxonomy" id="768533"/>
    <lineage>
        <taxon>Bacteria</taxon>
        <taxon>Pseudomonadati</taxon>
        <taxon>Pseudomonadota</taxon>
        <taxon>Alphaproteobacteria</taxon>
        <taxon>Hyphomicrobiales</taxon>
        <taxon>Phyllobacteriaceae</taxon>
        <taxon>Chelativorans</taxon>
    </lineage>
</organism>
<evidence type="ECO:0000256" key="2">
    <source>
        <dbReference type="ARBA" id="ARBA00005046"/>
    </source>
</evidence>
<comment type="pathway">
    <text evidence="2 6">Cofactor biosynthesis; molybdopterin biosynthesis.</text>
</comment>
<dbReference type="InterPro" id="IPR005111">
    <property type="entry name" value="MoeA_C_domain_IV"/>
</dbReference>
<dbReference type="InterPro" id="IPR008284">
    <property type="entry name" value="MoCF_biosynth_CS"/>
</dbReference>
<evidence type="ECO:0000256" key="6">
    <source>
        <dbReference type="RuleBase" id="RU365090"/>
    </source>
</evidence>
<evidence type="ECO:0000256" key="3">
    <source>
        <dbReference type="ARBA" id="ARBA00010763"/>
    </source>
</evidence>
<dbReference type="InterPro" id="IPR036425">
    <property type="entry name" value="MoaB/Mog-like_dom_sf"/>
</dbReference>
<dbReference type="Gene3D" id="2.40.340.10">
    <property type="entry name" value="MoeA, C-terminal, domain IV"/>
    <property type="match status" value="1"/>
</dbReference>
<accession>A0ABW5DEC8</accession>
<gene>
    <name evidence="8" type="primary">glp</name>
    <name evidence="8" type="ORF">ACFSMZ_04675</name>
</gene>
<dbReference type="Pfam" id="PF03454">
    <property type="entry name" value="MoeA_C"/>
    <property type="match status" value="1"/>
</dbReference>
<dbReference type="RefSeq" id="WP_345100419.1">
    <property type="nucleotide sequence ID" value="NZ_BAABGS010000074.1"/>
</dbReference>
<comment type="cofactor">
    <cofactor evidence="6">
        <name>Mg(2+)</name>
        <dbReference type="ChEBI" id="CHEBI:18420"/>
    </cofactor>
</comment>
<dbReference type="PROSITE" id="PS01079">
    <property type="entry name" value="MOCF_BIOSYNTHESIS_2"/>
    <property type="match status" value="1"/>
</dbReference>
<dbReference type="Pfam" id="PF03453">
    <property type="entry name" value="MoeA_N"/>
    <property type="match status" value="1"/>
</dbReference>
<name>A0ABW5DEC8_9HYPH</name>
<dbReference type="Gene3D" id="3.40.980.10">
    <property type="entry name" value="MoaB/Mog-like domain"/>
    <property type="match status" value="1"/>
</dbReference>
<dbReference type="SUPFAM" id="SSF53218">
    <property type="entry name" value="Molybdenum cofactor biosynthesis proteins"/>
    <property type="match status" value="1"/>
</dbReference>
<comment type="catalytic activity">
    <reaction evidence="5">
        <text>adenylyl-molybdopterin + molybdate = Mo-molybdopterin + AMP + H(+)</text>
        <dbReference type="Rhea" id="RHEA:35047"/>
        <dbReference type="ChEBI" id="CHEBI:15378"/>
        <dbReference type="ChEBI" id="CHEBI:36264"/>
        <dbReference type="ChEBI" id="CHEBI:62727"/>
        <dbReference type="ChEBI" id="CHEBI:71302"/>
        <dbReference type="ChEBI" id="CHEBI:456215"/>
        <dbReference type="EC" id="2.10.1.1"/>
    </reaction>
</comment>
<dbReference type="PANTHER" id="PTHR10192:SF5">
    <property type="entry name" value="GEPHYRIN"/>
    <property type="match status" value="1"/>
</dbReference>
<dbReference type="NCBIfam" id="NF045515">
    <property type="entry name" value="Glp_gephyrin"/>
    <property type="match status" value="1"/>
</dbReference>